<gene>
    <name evidence="1" type="ORF">C4B59_16005</name>
</gene>
<evidence type="ECO:0000313" key="1">
    <source>
        <dbReference type="EMBL" id="PXF56982.1"/>
    </source>
</evidence>
<reference evidence="1" key="1">
    <citation type="submission" date="2018-01" db="EMBL/GenBank/DDBJ databases">
        <authorList>
            <person name="Krukenberg V."/>
        </authorList>
    </citation>
    <scope>NUCLEOTIDE SEQUENCE</scope>
    <source>
        <strain evidence="1">E20ANME2</strain>
    </source>
</reference>
<dbReference type="EMBL" id="PQXF01000075">
    <property type="protein sequence ID" value="PXF56982.1"/>
    <property type="molecule type" value="Genomic_DNA"/>
</dbReference>
<sequence length="145" mass="16841">MNKIKFLTDRIKNDLTESRIDWRVALLFIPVAFLTYLFHEFGHWIVGEMLGNDMVLSLNNATALSGYYIDKTHDLYISIGGPAFNILQAIIFLVIIEKTKSIYAYPFVFFSAFTRFFSIVFGGISLQDEARILSMLDMNIYIRYR</sequence>
<evidence type="ECO:0000313" key="2">
    <source>
        <dbReference type="Proteomes" id="UP000248329"/>
    </source>
</evidence>
<comment type="caution">
    <text evidence="1">The sequence shown here is derived from an EMBL/GenBank/DDBJ whole genome shotgun (WGS) entry which is preliminary data.</text>
</comment>
<proteinExistence type="predicted"/>
<organism evidence="1 2">
    <name type="scientific">Candidatus Methanogaster sp</name>
    <dbReference type="NCBI Taxonomy" id="3386292"/>
    <lineage>
        <taxon>Archaea</taxon>
        <taxon>Methanobacteriati</taxon>
        <taxon>Methanobacteriota</taxon>
        <taxon>Stenosarchaea group</taxon>
        <taxon>Methanomicrobia</taxon>
        <taxon>Methanosarcinales</taxon>
        <taxon>ANME-2 cluster</taxon>
        <taxon>Candidatus Methanogasteraceae</taxon>
        <taxon>Candidatus Methanogaster</taxon>
    </lineage>
</organism>
<accession>A0AC61KYE2</accession>
<protein>
    <submittedName>
        <fullName evidence="1">Uncharacterized protein</fullName>
    </submittedName>
</protein>
<name>A0AC61KYE2_9EURY</name>
<dbReference type="Proteomes" id="UP000248329">
    <property type="component" value="Unassembled WGS sequence"/>
</dbReference>